<keyword evidence="1" id="KW-0732">Signal</keyword>
<feature type="chain" id="PRO_5004689741" description="Lipocalin-like domain-containing protein" evidence="1">
    <location>
        <begin position="18"/>
        <end position="172"/>
    </location>
</feature>
<dbReference type="EMBL" id="AXZF01000040">
    <property type="protein sequence ID" value="ERT68953.1"/>
    <property type="molecule type" value="Genomic_DNA"/>
</dbReference>
<dbReference type="Proteomes" id="UP000017081">
    <property type="component" value="Unassembled WGS sequence"/>
</dbReference>
<dbReference type="STRING" id="1319815.HMPREF0202_01120"/>
<reference evidence="2 3" key="1">
    <citation type="submission" date="2013-08" db="EMBL/GenBank/DDBJ databases">
        <authorList>
            <person name="Weinstock G."/>
            <person name="Sodergren E."/>
            <person name="Wylie T."/>
            <person name="Fulton L."/>
            <person name="Fulton R."/>
            <person name="Fronick C."/>
            <person name="O'Laughlin M."/>
            <person name="Godfrey J."/>
            <person name="Miner T."/>
            <person name="Herter B."/>
            <person name="Appelbaum E."/>
            <person name="Cordes M."/>
            <person name="Lek S."/>
            <person name="Wollam A."/>
            <person name="Pepin K.H."/>
            <person name="Palsikar V.B."/>
            <person name="Mitreva M."/>
            <person name="Wilson R.K."/>
        </authorList>
    </citation>
    <scope>NUCLEOTIDE SEQUENCE [LARGE SCALE GENOMIC DNA]</scope>
    <source>
        <strain evidence="2 3">ATCC BAA-474</strain>
    </source>
</reference>
<evidence type="ECO:0000313" key="3">
    <source>
        <dbReference type="Proteomes" id="UP000017081"/>
    </source>
</evidence>
<feature type="signal peptide" evidence="1">
    <location>
        <begin position="1"/>
        <end position="17"/>
    </location>
</feature>
<proteinExistence type="predicted"/>
<sequence>MKKITLLFLALSSLTLAGVSTTSNPNLTNSVTDSNATASININVTATVTGPLDLIITDANGTPISEVTFDHILIAGQGEQSLTANLRVSGNAITSNADVVSLSSEFGTNSLTLKNLDTSQAILTSKLTAYNGGYDNNGVVLNVTSTLNDGQALAGNYETQTTTLTVTYAKTK</sequence>
<dbReference type="AlphaFoldDB" id="U7VDR1"/>
<comment type="caution">
    <text evidence="2">The sequence shown here is derived from an EMBL/GenBank/DDBJ whole genome shotgun (WGS) entry which is preliminary data.</text>
</comment>
<evidence type="ECO:0000313" key="2">
    <source>
        <dbReference type="EMBL" id="ERT68953.1"/>
    </source>
</evidence>
<protein>
    <recommendedName>
        <fullName evidence="4">Lipocalin-like domain-containing protein</fullName>
    </recommendedName>
</protein>
<keyword evidence="3" id="KW-1185">Reference proteome</keyword>
<dbReference type="RefSeq" id="WP_023050660.1">
    <property type="nucleotide sequence ID" value="NZ_CP173065.2"/>
</dbReference>
<evidence type="ECO:0008006" key="4">
    <source>
        <dbReference type="Google" id="ProtNLM"/>
    </source>
</evidence>
<evidence type="ECO:0000256" key="1">
    <source>
        <dbReference type="SAM" id="SignalP"/>
    </source>
</evidence>
<dbReference type="HOGENOM" id="CLU_1552535_0_0_0"/>
<gene>
    <name evidence="2" type="ORF">HMPREF0202_01120</name>
</gene>
<organism evidence="2 3">
    <name type="scientific">Cetobacterium somerae ATCC BAA-474</name>
    <dbReference type="NCBI Taxonomy" id="1319815"/>
    <lineage>
        <taxon>Bacteria</taxon>
        <taxon>Fusobacteriati</taxon>
        <taxon>Fusobacteriota</taxon>
        <taxon>Fusobacteriia</taxon>
        <taxon>Fusobacteriales</taxon>
        <taxon>Fusobacteriaceae</taxon>
        <taxon>Cetobacterium</taxon>
    </lineage>
</organism>
<name>U7VDR1_9FUSO</name>
<accession>U7VDR1</accession>